<gene>
    <name evidence="2" type="ORF">SAMN06297144_1184</name>
</gene>
<accession>A0A285QGP5</accession>
<keyword evidence="3" id="KW-1185">Reference proteome</keyword>
<feature type="region of interest" description="Disordered" evidence="1">
    <location>
        <begin position="206"/>
        <end position="229"/>
    </location>
</feature>
<dbReference type="RefSeq" id="WP_097062985.1">
    <property type="nucleotide sequence ID" value="NZ_OBMI01000001.1"/>
</dbReference>
<dbReference type="OrthoDB" id="9135221at2"/>
<evidence type="ECO:0000256" key="1">
    <source>
        <dbReference type="SAM" id="MobiDB-lite"/>
    </source>
</evidence>
<dbReference type="EMBL" id="OBMI01000001">
    <property type="protein sequence ID" value="SOB80678.1"/>
    <property type="molecule type" value="Genomic_DNA"/>
</dbReference>
<dbReference type="Proteomes" id="UP000219494">
    <property type="component" value="Unassembled WGS sequence"/>
</dbReference>
<sequence>MPADKTSKPSSALIPSKPVERQFGGELVRVEAVFRNPEIRHPSGGAWALEADKIAWTDPMSGYACIILRDAKGMHLRGFVAVPPGHPFYGRQVGTLVGYEIGVHGGLDYSSECQHRQPEYRSVCHVRIKQRQPRQIHANAAAKAHDDAWWLGFSCNHPGDAWPNISGRLVTNEPLAGLNEATYKDERYVYGECVRLALQLKAVELGSHPSDADPGPTARAYDPNDYGER</sequence>
<organism evidence="2 3">
    <name type="scientific">Sphingomonas guangdongensis</name>
    <dbReference type="NCBI Taxonomy" id="1141890"/>
    <lineage>
        <taxon>Bacteria</taxon>
        <taxon>Pseudomonadati</taxon>
        <taxon>Pseudomonadota</taxon>
        <taxon>Alphaproteobacteria</taxon>
        <taxon>Sphingomonadales</taxon>
        <taxon>Sphingomonadaceae</taxon>
        <taxon>Sphingomonas</taxon>
    </lineage>
</organism>
<name>A0A285QGP5_9SPHN</name>
<evidence type="ECO:0000313" key="3">
    <source>
        <dbReference type="Proteomes" id="UP000219494"/>
    </source>
</evidence>
<dbReference type="AlphaFoldDB" id="A0A285QGP5"/>
<protein>
    <submittedName>
        <fullName evidence="2">Uncharacterized protein</fullName>
    </submittedName>
</protein>
<evidence type="ECO:0000313" key="2">
    <source>
        <dbReference type="EMBL" id="SOB80678.1"/>
    </source>
</evidence>
<proteinExistence type="predicted"/>
<reference evidence="2 3" key="1">
    <citation type="submission" date="2017-07" db="EMBL/GenBank/DDBJ databases">
        <authorList>
            <person name="Sun Z.S."/>
            <person name="Albrecht U."/>
            <person name="Echele G."/>
            <person name="Lee C.C."/>
        </authorList>
    </citation>
    <scope>NUCLEOTIDE SEQUENCE [LARGE SCALE GENOMIC DNA]</scope>
    <source>
        <strain evidence="2 3">CGMCC 1.12672</strain>
    </source>
</reference>